<dbReference type="EMBL" id="LT669839">
    <property type="protein sequence ID" value="SHD76534.1"/>
    <property type="molecule type" value="Genomic_DNA"/>
</dbReference>
<dbReference type="SUPFAM" id="SSF53335">
    <property type="entry name" value="S-adenosyl-L-methionine-dependent methyltransferases"/>
    <property type="match status" value="1"/>
</dbReference>
<feature type="domain" description="DNA methylase N-4/N-6" evidence="5">
    <location>
        <begin position="149"/>
        <end position="448"/>
    </location>
</feature>
<evidence type="ECO:0000256" key="3">
    <source>
        <dbReference type="ARBA" id="ARBA00022679"/>
    </source>
</evidence>
<dbReference type="REBASE" id="176546">
    <property type="entry name" value="M.CulEspORF1161P"/>
</dbReference>
<evidence type="ECO:0000256" key="4">
    <source>
        <dbReference type="ARBA" id="ARBA00022747"/>
    </source>
</evidence>
<comment type="similarity">
    <text evidence="1">Belongs to the N(4)/N(6)-methyltransferase family.</text>
</comment>
<dbReference type="InterPro" id="IPR002941">
    <property type="entry name" value="DNA_methylase_N4/N6"/>
</dbReference>
<dbReference type="InterPro" id="IPR001091">
    <property type="entry name" value="RM_Methyltransferase"/>
</dbReference>
<evidence type="ECO:0000259" key="5">
    <source>
        <dbReference type="Pfam" id="PF01555"/>
    </source>
</evidence>
<keyword evidence="4" id="KW-0680">Restriction system</keyword>
<accession>A0A1M4PM47</accession>
<dbReference type="PRINTS" id="PR00508">
    <property type="entry name" value="S21N4MTFRASE"/>
</dbReference>
<sequence length="556" mass="63257">MSAIDDLIAQIEDKTLRERLKLETSKIAKEKKFGLVFEEHLPELTPLYKTEVHRGTLVAKRGEDLLNLWRVLSISEGQAVCIKQGSSEKSQFSIEELVVVANFGEPIFPTLVPMARVQNGSDDAPWHTLIEADNYHALQLLEYLYTGQVDCIYIDPPYNTGARDWKYNNNYIDSNDNWRHSKWIAFMQRRLRIAKQLLKDDGVLITAVDDNEYAHLWMLLKELFPSFEHVPVTIQHNPGGTQGDRFSVTHEYAIFSMSETADIFRKTHAEGDTYNLRRSGSTSGRFEGATCFYPIIVDAEGNIIEFGGIPDDNFSPSDQTIERGDGTFEVWPIDKNKIEKKWRYARDTVETVKSRMFTVRSNDRIEIKLRREDEQPKTVWTDKLYNAEAHGTNLLKELIGGGFSYPKSIYAVKDAIACAVKGKKKALILDFFAGSGTTLNAVNLLNAEDGGQRRCIMVTNNEVSEKEAKELRAKGLLPGDDEWEKHGICQSITWPRSKYTILGHRDDGTEIDGEYFTGKFAEKEKSRNFYHIGFTSSADFTRKNMTPGTNLLTIMT</sequence>
<dbReference type="InterPro" id="IPR002052">
    <property type="entry name" value="DNA_methylase_N6_adenine_CS"/>
</dbReference>
<keyword evidence="7" id="KW-1185">Reference proteome</keyword>
<dbReference type="InterPro" id="IPR029063">
    <property type="entry name" value="SAM-dependent_MTases_sf"/>
</dbReference>
<reference evidence="6 7" key="1">
    <citation type="submission" date="2016-11" db="EMBL/GenBank/DDBJ databases">
        <authorList>
            <person name="Manzoor S."/>
        </authorList>
    </citation>
    <scope>NUCLEOTIDE SEQUENCE [LARGE SCALE GENOMIC DNA]</scope>
    <source>
        <strain evidence="6">Clostridium ultunense strain Esp</strain>
    </source>
</reference>
<dbReference type="Gene3D" id="3.40.50.150">
    <property type="entry name" value="Vaccinia Virus protein VP39"/>
    <property type="match status" value="1"/>
</dbReference>
<keyword evidence="3 6" id="KW-0808">Transferase</keyword>
<protein>
    <submittedName>
        <fullName evidence="6">DNA (Cytosine-5-)-methyltransferase</fullName>
    </submittedName>
</protein>
<proteinExistence type="inferred from homology"/>
<dbReference type="RefSeq" id="WP_025640753.1">
    <property type="nucleotide sequence ID" value="NZ_LT669839.1"/>
</dbReference>
<dbReference type="GO" id="GO:0009307">
    <property type="term" value="P:DNA restriction-modification system"/>
    <property type="evidence" value="ECO:0007669"/>
    <property type="project" value="UniProtKB-KW"/>
</dbReference>
<evidence type="ECO:0000313" key="7">
    <source>
        <dbReference type="Proteomes" id="UP000245423"/>
    </source>
</evidence>
<organism evidence="6 7">
    <name type="scientific">[Clostridium] ultunense Esp</name>
    <dbReference type="NCBI Taxonomy" id="1288971"/>
    <lineage>
        <taxon>Bacteria</taxon>
        <taxon>Bacillati</taxon>
        <taxon>Bacillota</taxon>
        <taxon>Tissierellia</taxon>
        <taxon>Tissierellales</taxon>
        <taxon>Tepidimicrobiaceae</taxon>
        <taxon>Schnuerera</taxon>
    </lineage>
</organism>
<dbReference type="GO" id="GO:0032259">
    <property type="term" value="P:methylation"/>
    <property type="evidence" value="ECO:0007669"/>
    <property type="project" value="UniProtKB-KW"/>
</dbReference>
<keyword evidence="2 6" id="KW-0489">Methyltransferase</keyword>
<dbReference type="GO" id="GO:0008170">
    <property type="term" value="F:N-methyltransferase activity"/>
    <property type="evidence" value="ECO:0007669"/>
    <property type="project" value="InterPro"/>
</dbReference>
<dbReference type="Pfam" id="PF01555">
    <property type="entry name" value="N6_N4_Mtase"/>
    <property type="match status" value="1"/>
</dbReference>
<name>A0A1M4PM47_9FIRM</name>
<evidence type="ECO:0000256" key="2">
    <source>
        <dbReference type="ARBA" id="ARBA00022603"/>
    </source>
</evidence>
<evidence type="ECO:0000256" key="1">
    <source>
        <dbReference type="ARBA" id="ARBA00006594"/>
    </source>
</evidence>
<dbReference type="AlphaFoldDB" id="A0A1M4PM47"/>
<dbReference type="Proteomes" id="UP000245423">
    <property type="component" value="Chromosome 1"/>
</dbReference>
<gene>
    <name evidence="6" type="ORF">CUESP1_1161</name>
</gene>
<dbReference type="PROSITE" id="PS00092">
    <property type="entry name" value="N6_MTASE"/>
    <property type="match status" value="1"/>
</dbReference>
<dbReference type="GO" id="GO:0003677">
    <property type="term" value="F:DNA binding"/>
    <property type="evidence" value="ECO:0007669"/>
    <property type="project" value="InterPro"/>
</dbReference>
<evidence type="ECO:0000313" key="6">
    <source>
        <dbReference type="EMBL" id="SHD76534.1"/>
    </source>
</evidence>